<keyword evidence="9" id="KW-1185">Reference proteome</keyword>
<dbReference type="GO" id="GO:0045842">
    <property type="term" value="P:positive regulation of mitotic metaphase/anaphase transition"/>
    <property type="evidence" value="ECO:0007669"/>
    <property type="project" value="TreeGrafter"/>
</dbReference>
<accession>A0AAD2HM68</accession>
<dbReference type="PANTHER" id="PTHR12830">
    <property type="entry name" value="ANAPHASE-PROMOTING COMPLEX SUBUNIT 5"/>
    <property type="match status" value="1"/>
</dbReference>
<evidence type="ECO:0000256" key="6">
    <source>
        <dbReference type="ARBA" id="ARBA00023306"/>
    </source>
</evidence>
<evidence type="ECO:0000256" key="5">
    <source>
        <dbReference type="ARBA" id="ARBA00022786"/>
    </source>
</evidence>
<keyword evidence="6" id="KW-0131">Cell cycle</keyword>
<evidence type="ECO:0000256" key="4">
    <source>
        <dbReference type="ARBA" id="ARBA00022776"/>
    </source>
</evidence>
<feature type="domain" description="Anaphase-promoting complex subunit 5" evidence="7">
    <location>
        <begin position="199"/>
        <end position="281"/>
    </location>
</feature>
<evidence type="ECO:0000256" key="3">
    <source>
        <dbReference type="ARBA" id="ARBA00022618"/>
    </source>
</evidence>
<keyword evidence="5" id="KW-0833">Ubl conjugation pathway</keyword>
<evidence type="ECO:0000259" key="7">
    <source>
        <dbReference type="Pfam" id="PF12862"/>
    </source>
</evidence>
<dbReference type="InterPro" id="IPR026000">
    <property type="entry name" value="Apc5_dom"/>
</dbReference>
<reference evidence="8" key="1">
    <citation type="submission" date="2023-11" db="EMBL/GenBank/DDBJ databases">
        <authorList>
            <person name="De Vega J J."/>
            <person name="De Vega J J."/>
        </authorList>
    </citation>
    <scope>NUCLEOTIDE SEQUENCE</scope>
</reference>
<sequence length="672" mass="76414">MDIPPTEHVLRAHHVGLLTLFSLTFKEFEGKLPPAFLLHIYRLLLNEVSEVAPPKSFTELQMDLLSASKAELQISRRLIAGFDAWRDGLATAERLAQFLSALPNLFQEKVEGEEEIPPTLQRRSIFGYFCRRCHASYLKLTFYGVGKLQKDYQSWCRGADPVEIKFPAAKDQLQSHIYNYRTMADKVVWARPDSYDTFNKAMATGNESVAVENLRRFFEQHFHENNDSGFRQHALLHLVRMHYVRQEYVAARKLLHEAIAIARLNNDRVTLQHCTSLLHRLPPTIPRKRPTLNETQPDLHPMEILYDVSKLMDEENGQPLSASFARIVEGVGLYDHWFDTQPIPPADTEQWAQHAVQSVLWTAAGCPGLAALEEDLVIAFTDEGGSDNNRTTVMLNKLYRHARSGYYDQALSALLHPSMWRGLSLIDYGLWAQEIWHILVLRATRRGQDRAYREILLPRRPPGEYKPRTYTLVPAGPKLSKIQQPLWEVIQMKQCDQATSTMDDLLTALWHSEFLGRLSSYRTGIILLADVSLEFGMSQRSCNILQDIMPQLIAGFDTELRALACFTLARCTIVAGETSAESLEQAVRYLTIAETDFLSLEMFSAAMDVQYFLSVVYHNLEQDADCDAAARRHFASQESLKSLEITQDGYIPVLEIVRVVGAALASRHVPVS</sequence>
<proteinExistence type="inferred from homology"/>
<dbReference type="Pfam" id="PF12862">
    <property type="entry name" value="ANAPC5"/>
    <property type="match status" value="1"/>
</dbReference>
<evidence type="ECO:0000313" key="9">
    <source>
        <dbReference type="Proteomes" id="UP001295794"/>
    </source>
</evidence>
<protein>
    <recommendedName>
        <fullName evidence="2">Anaphase-promoting complex subunit 5</fullName>
    </recommendedName>
</protein>
<comment type="similarity">
    <text evidence="1">Belongs to the APC5 family.</text>
</comment>
<dbReference type="PANTHER" id="PTHR12830:SF9">
    <property type="entry name" value="ANAPHASE-PROMOTING COMPLEX SUBUNIT 5"/>
    <property type="match status" value="1"/>
</dbReference>
<dbReference type="EMBL" id="CAVNYO010000419">
    <property type="protein sequence ID" value="CAK5277711.1"/>
    <property type="molecule type" value="Genomic_DNA"/>
</dbReference>
<dbReference type="InterPro" id="IPR037679">
    <property type="entry name" value="Apc5"/>
</dbReference>
<organism evidence="8 9">
    <name type="scientific">Mycena citricolor</name>
    <dbReference type="NCBI Taxonomy" id="2018698"/>
    <lineage>
        <taxon>Eukaryota</taxon>
        <taxon>Fungi</taxon>
        <taxon>Dikarya</taxon>
        <taxon>Basidiomycota</taxon>
        <taxon>Agaricomycotina</taxon>
        <taxon>Agaricomycetes</taxon>
        <taxon>Agaricomycetidae</taxon>
        <taxon>Agaricales</taxon>
        <taxon>Marasmiineae</taxon>
        <taxon>Mycenaceae</taxon>
        <taxon>Mycena</taxon>
    </lineage>
</organism>
<dbReference type="GO" id="GO:0005680">
    <property type="term" value="C:anaphase-promoting complex"/>
    <property type="evidence" value="ECO:0007669"/>
    <property type="project" value="InterPro"/>
</dbReference>
<dbReference type="GO" id="GO:0031145">
    <property type="term" value="P:anaphase-promoting complex-dependent catabolic process"/>
    <property type="evidence" value="ECO:0007669"/>
    <property type="project" value="TreeGrafter"/>
</dbReference>
<evidence type="ECO:0000313" key="8">
    <source>
        <dbReference type="EMBL" id="CAK5277711.1"/>
    </source>
</evidence>
<comment type="caution">
    <text evidence="8">The sequence shown here is derived from an EMBL/GenBank/DDBJ whole genome shotgun (WGS) entry which is preliminary data.</text>
</comment>
<evidence type="ECO:0000256" key="1">
    <source>
        <dbReference type="ARBA" id="ARBA00007450"/>
    </source>
</evidence>
<keyword evidence="4" id="KW-0498">Mitosis</keyword>
<dbReference type="GO" id="GO:0070979">
    <property type="term" value="P:protein K11-linked ubiquitination"/>
    <property type="evidence" value="ECO:0007669"/>
    <property type="project" value="TreeGrafter"/>
</dbReference>
<gene>
    <name evidence="8" type="ORF">MYCIT1_LOCUS26767</name>
</gene>
<dbReference type="AlphaFoldDB" id="A0AAD2HM68"/>
<dbReference type="Proteomes" id="UP001295794">
    <property type="component" value="Unassembled WGS sequence"/>
</dbReference>
<dbReference type="GO" id="GO:0051301">
    <property type="term" value="P:cell division"/>
    <property type="evidence" value="ECO:0007669"/>
    <property type="project" value="UniProtKB-KW"/>
</dbReference>
<evidence type="ECO:0000256" key="2">
    <source>
        <dbReference type="ARBA" id="ARBA00016066"/>
    </source>
</evidence>
<name>A0AAD2HM68_9AGAR</name>
<keyword evidence="3" id="KW-0132">Cell division</keyword>